<dbReference type="InterPro" id="IPR051557">
    <property type="entry name" value="NipSnap_domain"/>
</dbReference>
<dbReference type="SUPFAM" id="SSF54909">
    <property type="entry name" value="Dimeric alpha+beta barrel"/>
    <property type="match status" value="1"/>
</dbReference>
<organism evidence="3 4">
    <name type="scientific">Ancylobacter mangrovi</name>
    <dbReference type="NCBI Taxonomy" id="2972472"/>
    <lineage>
        <taxon>Bacteria</taxon>
        <taxon>Pseudomonadati</taxon>
        <taxon>Pseudomonadota</taxon>
        <taxon>Alphaproteobacteria</taxon>
        <taxon>Hyphomicrobiales</taxon>
        <taxon>Xanthobacteraceae</taxon>
        <taxon>Ancylobacter</taxon>
    </lineage>
</organism>
<dbReference type="RefSeq" id="WP_258731422.1">
    <property type="nucleotide sequence ID" value="NZ_JANTHZ010000001.1"/>
</dbReference>
<dbReference type="InterPro" id="IPR011008">
    <property type="entry name" value="Dimeric_a/b-barrel"/>
</dbReference>
<accession>A0A9X2PAQ9</accession>
<evidence type="ECO:0000256" key="1">
    <source>
        <dbReference type="ARBA" id="ARBA00005291"/>
    </source>
</evidence>
<protein>
    <submittedName>
        <fullName evidence="3">NIPSNAP family protein</fullName>
    </submittedName>
</protein>
<name>A0A9X2PAQ9_9HYPH</name>
<evidence type="ECO:0000313" key="3">
    <source>
        <dbReference type="EMBL" id="MCS0494470.1"/>
    </source>
</evidence>
<dbReference type="PANTHER" id="PTHR21017:SF17">
    <property type="entry name" value="PROTEIN NIPSNAP"/>
    <property type="match status" value="1"/>
</dbReference>
<comment type="caution">
    <text evidence="3">The sequence shown here is derived from an EMBL/GenBank/DDBJ whole genome shotgun (WGS) entry which is preliminary data.</text>
</comment>
<reference evidence="3" key="1">
    <citation type="submission" date="2022-08" db="EMBL/GenBank/DDBJ databases">
        <authorList>
            <person name="Li F."/>
        </authorList>
    </citation>
    <scope>NUCLEOTIDE SEQUENCE</scope>
    <source>
        <strain evidence="3">MQZ15Z-1</strain>
    </source>
</reference>
<dbReference type="Proteomes" id="UP001151088">
    <property type="component" value="Unassembled WGS sequence"/>
</dbReference>
<keyword evidence="4" id="KW-1185">Reference proteome</keyword>
<proteinExistence type="inferred from homology"/>
<evidence type="ECO:0000313" key="4">
    <source>
        <dbReference type="Proteomes" id="UP001151088"/>
    </source>
</evidence>
<dbReference type="PANTHER" id="PTHR21017">
    <property type="entry name" value="NIPSNAP-RELATED"/>
    <property type="match status" value="1"/>
</dbReference>
<dbReference type="Gene3D" id="3.30.70.100">
    <property type="match status" value="1"/>
</dbReference>
<evidence type="ECO:0000259" key="2">
    <source>
        <dbReference type="Pfam" id="PF07978"/>
    </source>
</evidence>
<dbReference type="AlphaFoldDB" id="A0A9X2PAQ9"/>
<dbReference type="Pfam" id="PF07978">
    <property type="entry name" value="NIPSNAP"/>
    <property type="match status" value="1"/>
</dbReference>
<gene>
    <name evidence="3" type="ORF">NVS89_05120</name>
</gene>
<feature type="domain" description="NIPSNAP" evidence="2">
    <location>
        <begin position="4"/>
        <end position="104"/>
    </location>
</feature>
<dbReference type="EMBL" id="JANTHZ010000001">
    <property type="protein sequence ID" value="MCS0494470.1"/>
    <property type="molecule type" value="Genomic_DNA"/>
</dbReference>
<dbReference type="InterPro" id="IPR012577">
    <property type="entry name" value="NIPSNAP"/>
</dbReference>
<comment type="similarity">
    <text evidence="1">Belongs to the NipSnap family.</text>
</comment>
<sequence>MIVDMRIYTVKPGKVGDFVAFYREFGWPIQQKYLGRCLGWFTGIDGQPNQVVHLWGYDSFADREARRREMFADAAWQDYLRRMGAGEWLVHTENRFLAPTDFSPMQ</sequence>